<protein>
    <submittedName>
        <fullName evidence="1">Uncharacterized protein</fullName>
    </submittedName>
</protein>
<accession>A0A3P7JCP2</accession>
<gene>
    <name evidence="1" type="ORF">SVUK_LOCUS8845</name>
</gene>
<dbReference type="Proteomes" id="UP000270094">
    <property type="component" value="Unassembled WGS sequence"/>
</dbReference>
<evidence type="ECO:0000313" key="1">
    <source>
        <dbReference type="EMBL" id="VDM73847.1"/>
    </source>
</evidence>
<dbReference type="AlphaFoldDB" id="A0A3P7JCP2"/>
<sequence>MEIKEIRRAPLPSYQGEEIITCVESSRLDQ</sequence>
<dbReference type="EMBL" id="UYYB01032731">
    <property type="protein sequence ID" value="VDM73847.1"/>
    <property type="molecule type" value="Genomic_DNA"/>
</dbReference>
<name>A0A3P7JCP2_STRVU</name>
<proteinExistence type="predicted"/>
<reference evidence="1 2" key="1">
    <citation type="submission" date="2018-11" db="EMBL/GenBank/DDBJ databases">
        <authorList>
            <consortium name="Pathogen Informatics"/>
        </authorList>
    </citation>
    <scope>NUCLEOTIDE SEQUENCE [LARGE SCALE GENOMIC DNA]</scope>
</reference>
<evidence type="ECO:0000313" key="2">
    <source>
        <dbReference type="Proteomes" id="UP000270094"/>
    </source>
</evidence>
<organism evidence="1 2">
    <name type="scientific">Strongylus vulgaris</name>
    <name type="common">Blood worm</name>
    <dbReference type="NCBI Taxonomy" id="40348"/>
    <lineage>
        <taxon>Eukaryota</taxon>
        <taxon>Metazoa</taxon>
        <taxon>Ecdysozoa</taxon>
        <taxon>Nematoda</taxon>
        <taxon>Chromadorea</taxon>
        <taxon>Rhabditida</taxon>
        <taxon>Rhabditina</taxon>
        <taxon>Rhabditomorpha</taxon>
        <taxon>Strongyloidea</taxon>
        <taxon>Strongylidae</taxon>
        <taxon>Strongylus</taxon>
    </lineage>
</organism>
<keyword evidence="2" id="KW-1185">Reference proteome</keyword>